<sequence length="188" mass="21313">MDIEIDEYVSLISYKSDKILVLCGNLSEQTGKTETNILMEIDLKNETYRKTELPFTPSGAWVYNGLAYFGHNIGILCSYKELKNTNQVLVILDKEGNILEETEIYEKDTMCNISPSPDGSKFTYQTGTSPVDLKLYDLKNKTSKTLSSSEDAYCISSAWGQSSGNLYYITYEENSNKYTLHVLEKDKL</sequence>
<dbReference type="KEGG" id="hsc:HVS_11575"/>
<protein>
    <submittedName>
        <fullName evidence="1">Uncharacterized protein</fullName>
    </submittedName>
</protein>
<proteinExistence type="predicted"/>
<dbReference type="EMBL" id="NEMB01000003">
    <property type="protein sequence ID" value="PQQ68085.1"/>
    <property type="molecule type" value="Genomic_DNA"/>
</dbReference>
<dbReference type="RefSeq" id="WP_101302482.1">
    <property type="nucleotide sequence ID" value="NZ_CP025197.1"/>
</dbReference>
<keyword evidence="3" id="KW-1185">Reference proteome</keyword>
<accession>A0A2K9E9B0</accession>
<reference evidence="1 3" key="1">
    <citation type="submission" date="2017-12" db="EMBL/GenBank/DDBJ databases">
        <title>Complete genome sequence of Herbivorax saccincola GGR1, a novel Cellulosome-producing hydrolytic bacterium in a thermophilic biogas plant, established by Illumina and Nanopore MinION sequencing.</title>
        <authorList>
            <person name="Pechtl A."/>
            <person name="Ruckert C."/>
            <person name="Koeck D.E."/>
            <person name="Maus I."/>
            <person name="Winkler A."/>
            <person name="Kalinowski J."/>
            <person name="Puhler A."/>
            <person name="Schwarz W.W."/>
            <person name="Zverlov V.V."/>
            <person name="Schluter A."/>
            <person name="Liebl W."/>
        </authorList>
    </citation>
    <scope>NUCLEOTIDE SEQUENCE [LARGE SCALE GENOMIC DNA]</scope>
    <source>
        <strain evidence="1">GGR1</strain>
        <strain evidence="3">SR1</strain>
    </source>
</reference>
<dbReference type="Proteomes" id="UP000233534">
    <property type="component" value="Chromosome"/>
</dbReference>
<evidence type="ECO:0000313" key="2">
    <source>
        <dbReference type="EMBL" id="PQQ68085.1"/>
    </source>
</evidence>
<name>A0A2K9E9B0_9FIRM</name>
<dbReference type="EMBL" id="CP025197">
    <property type="protein sequence ID" value="AUG58206.1"/>
    <property type="molecule type" value="Genomic_DNA"/>
</dbReference>
<evidence type="ECO:0000313" key="1">
    <source>
        <dbReference type="EMBL" id="AUG58206.1"/>
    </source>
</evidence>
<reference evidence="2 4" key="2">
    <citation type="journal article" date="2018" name="Syst. Appl. Microbiol.">
        <title>Characterization and high-quality draft genome sequence of Herbivorax saccincola A7, an anaerobic, alkaliphilic, thermophilic, cellulolytic, and xylanolytic bacterium.</title>
        <authorList>
            <person name="Aikawa S."/>
            <person name="Baramee S."/>
            <person name="Sermsathanaswadi J."/>
            <person name="Thianheng P."/>
            <person name="Tachaapaikoon C."/>
            <person name="Shikata A."/>
            <person name="Waeonukul R."/>
            <person name="Pason P."/>
            <person name="Ratanakhanokchai K."/>
            <person name="Kosugi A."/>
        </authorList>
    </citation>
    <scope>NUCLEOTIDE SEQUENCE [LARGE SCALE GENOMIC DNA]</scope>
    <source>
        <strain evidence="2 4">A7</strain>
    </source>
</reference>
<evidence type="ECO:0000313" key="4">
    <source>
        <dbReference type="Proteomes" id="UP000239720"/>
    </source>
</evidence>
<dbReference type="Proteomes" id="UP000239720">
    <property type="component" value="Unassembled WGS sequence"/>
</dbReference>
<evidence type="ECO:0000313" key="3">
    <source>
        <dbReference type="Proteomes" id="UP000233534"/>
    </source>
</evidence>
<organism evidence="1 3">
    <name type="scientific">Acetivibrio saccincola</name>
    <dbReference type="NCBI Taxonomy" id="1677857"/>
    <lineage>
        <taxon>Bacteria</taxon>
        <taxon>Bacillati</taxon>
        <taxon>Bacillota</taxon>
        <taxon>Clostridia</taxon>
        <taxon>Eubacteriales</taxon>
        <taxon>Oscillospiraceae</taxon>
        <taxon>Acetivibrio</taxon>
    </lineage>
</organism>
<dbReference type="AlphaFoldDB" id="A0A2K9E9B0"/>
<dbReference type="SUPFAM" id="SSF82171">
    <property type="entry name" value="DPP6 N-terminal domain-like"/>
    <property type="match status" value="1"/>
</dbReference>
<gene>
    <name evidence="2" type="ORF">B9R14_15780</name>
    <name evidence="1" type="ORF">HVS_11575</name>
</gene>